<sequence>MSANTFVNPVGIYVGLNVGREIETVSQAYSLLQDWSPRSRGVAHGQALLACERALAGEGDAEAARERFAAFAERAGILAPDLGGVVAAMAVNALAMPAPLSAR</sequence>
<keyword evidence="2" id="KW-1185">Reference proteome</keyword>
<dbReference type="EMBL" id="JACIEK010000001">
    <property type="protein sequence ID" value="MBB3997130.1"/>
    <property type="molecule type" value="Genomic_DNA"/>
</dbReference>
<accession>A0A7W6H2X8</accession>
<protein>
    <recommendedName>
        <fullName evidence="3">DUF982 domain-containing protein</fullName>
    </recommendedName>
</protein>
<evidence type="ECO:0008006" key="3">
    <source>
        <dbReference type="Google" id="ProtNLM"/>
    </source>
</evidence>
<dbReference type="Gene3D" id="6.10.250.730">
    <property type="match status" value="1"/>
</dbReference>
<evidence type="ECO:0000313" key="1">
    <source>
        <dbReference type="EMBL" id="MBB3997130.1"/>
    </source>
</evidence>
<gene>
    <name evidence="1" type="ORF">GGR04_000951</name>
</gene>
<proteinExistence type="predicted"/>
<dbReference type="Proteomes" id="UP000542776">
    <property type="component" value="Unassembled WGS sequence"/>
</dbReference>
<name>A0A7W6H2X8_9HYPH</name>
<dbReference type="InterPro" id="IPR010385">
    <property type="entry name" value="DUF982"/>
</dbReference>
<organism evidence="1 2">
    <name type="scientific">Aureimonas pseudogalii</name>
    <dbReference type="NCBI Taxonomy" id="1744844"/>
    <lineage>
        <taxon>Bacteria</taxon>
        <taxon>Pseudomonadati</taxon>
        <taxon>Pseudomonadota</taxon>
        <taxon>Alphaproteobacteria</taxon>
        <taxon>Hyphomicrobiales</taxon>
        <taxon>Aurantimonadaceae</taxon>
        <taxon>Aureimonas</taxon>
    </lineage>
</organism>
<evidence type="ECO:0000313" key="2">
    <source>
        <dbReference type="Proteomes" id="UP000542776"/>
    </source>
</evidence>
<reference evidence="1 2" key="1">
    <citation type="submission" date="2020-08" db="EMBL/GenBank/DDBJ databases">
        <title>Genomic Encyclopedia of Type Strains, Phase IV (KMG-IV): sequencing the most valuable type-strain genomes for metagenomic binning, comparative biology and taxonomic classification.</title>
        <authorList>
            <person name="Goeker M."/>
        </authorList>
    </citation>
    <scope>NUCLEOTIDE SEQUENCE [LARGE SCALE GENOMIC DNA]</scope>
    <source>
        <strain evidence="1 2">DSM 102238</strain>
    </source>
</reference>
<comment type="caution">
    <text evidence="1">The sequence shown here is derived from an EMBL/GenBank/DDBJ whole genome shotgun (WGS) entry which is preliminary data.</text>
</comment>
<dbReference type="Pfam" id="PF06169">
    <property type="entry name" value="DUF982"/>
    <property type="match status" value="1"/>
</dbReference>
<dbReference type="AlphaFoldDB" id="A0A7W6H2X8"/>
<dbReference type="RefSeq" id="WP_183198354.1">
    <property type="nucleotide sequence ID" value="NZ_JACIEK010000001.1"/>
</dbReference>